<sequence>MSHVLKERYPKDERTRQGNANAVIWGSAYRRTLHSAGAFVSVSYSALGL</sequence>
<dbReference type="GeneID" id="28958759"/>
<evidence type="ECO:0000313" key="1">
    <source>
        <dbReference type="EMBL" id="KNA95855.1"/>
    </source>
</evidence>
<dbReference type="KEGG" id="fox:FOXG_18053"/>
<protein>
    <submittedName>
        <fullName evidence="1">Uncharacterized protein</fullName>
    </submittedName>
</protein>
<dbReference type="Proteomes" id="UP000009097">
    <property type="component" value="Unassembled WGS sequence"/>
</dbReference>
<dbReference type="AlphaFoldDB" id="A0A0J9UCP9"/>
<accession>A0A0J9UCP9</accession>
<reference evidence="1" key="2">
    <citation type="journal article" date="2010" name="Nature">
        <title>Comparative genomics reveals mobile pathogenicity chromosomes in Fusarium.</title>
        <authorList>
            <person name="Ma L.J."/>
            <person name="van der Does H.C."/>
            <person name="Borkovich K.A."/>
            <person name="Coleman J.J."/>
            <person name="Daboussi M.J."/>
            <person name="Di Pietro A."/>
            <person name="Dufresne M."/>
            <person name="Freitag M."/>
            <person name="Grabherr M."/>
            <person name="Henrissat B."/>
            <person name="Houterman P.M."/>
            <person name="Kang S."/>
            <person name="Shim W.B."/>
            <person name="Woloshuk C."/>
            <person name="Xie X."/>
            <person name="Xu J.R."/>
            <person name="Antoniw J."/>
            <person name="Baker S.E."/>
            <person name="Bluhm B.H."/>
            <person name="Breakspear A."/>
            <person name="Brown D.W."/>
            <person name="Butchko R.A."/>
            <person name="Chapman S."/>
            <person name="Coulson R."/>
            <person name="Coutinho P.M."/>
            <person name="Danchin E.G."/>
            <person name="Diener A."/>
            <person name="Gale L.R."/>
            <person name="Gardiner D.M."/>
            <person name="Goff S."/>
            <person name="Hammond-Kosack K.E."/>
            <person name="Hilburn K."/>
            <person name="Hua-Van A."/>
            <person name="Jonkers W."/>
            <person name="Kazan K."/>
            <person name="Kodira C.D."/>
            <person name="Koehrsen M."/>
            <person name="Kumar L."/>
            <person name="Lee Y.H."/>
            <person name="Li L."/>
            <person name="Manners J.M."/>
            <person name="Miranda-Saavedra D."/>
            <person name="Mukherjee M."/>
            <person name="Park G."/>
            <person name="Park J."/>
            <person name="Park S.Y."/>
            <person name="Proctor R.H."/>
            <person name="Regev A."/>
            <person name="Ruiz-Roldan M.C."/>
            <person name="Sain D."/>
            <person name="Sakthikumar S."/>
            <person name="Sykes S."/>
            <person name="Schwartz D.C."/>
            <person name="Turgeon B.G."/>
            <person name="Wapinski I."/>
            <person name="Yoder O."/>
            <person name="Young S."/>
            <person name="Zeng Q."/>
            <person name="Zhou S."/>
            <person name="Galagan J."/>
            <person name="Cuomo C.A."/>
            <person name="Kistler H.C."/>
            <person name="Rep M."/>
        </authorList>
    </citation>
    <scope>NUCLEOTIDE SEQUENCE [LARGE SCALE GENOMIC DNA]</scope>
    <source>
        <strain evidence="1">4287</strain>
    </source>
</reference>
<name>A0A0J9UCP9_FUSO4</name>
<dbReference type="RefSeq" id="XP_018233901.1">
    <property type="nucleotide sequence ID" value="XM_018398094.1"/>
</dbReference>
<dbReference type="EMBL" id="DS231696">
    <property type="protein sequence ID" value="KNA95855.1"/>
    <property type="molecule type" value="Genomic_DNA"/>
</dbReference>
<evidence type="ECO:0000313" key="2">
    <source>
        <dbReference type="Proteomes" id="UP000009097"/>
    </source>
</evidence>
<proteinExistence type="predicted"/>
<gene>
    <name evidence="1" type="ORF">FOXG_18053</name>
</gene>
<organism evidence="1 2">
    <name type="scientific">Fusarium oxysporum f. sp. lycopersici (strain 4287 / CBS 123668 / FGSC 9935 / NRRL 34936)</name>
    <name type="common">Fusarium vascular wilt of tomato</name>
    <dbReference type="NCBI Taxonomy" id="426428"/>
    <lineage>
        <taxon>Eukaryota</taxon>
        <taxon>Fungi</taxon>
        <taxon>Dikarya</taxon>
        <taxon>Ascomycota</taxon>
        <taxon>Pezizomycotina</taxon>
        <taxon>Sordariomycetes</taxon>
        <taxon>Hypocreomycetidae</taxon>
        <taxon>Hypocreales</taxon>
        <taxon>Nectriaceae</taxon>
        <taxon>Fusarium</taxon>
        <taxon>Fusarium oxysporum species complex</taxon>
    </lineage>
</organism>
<dbReference type="VEuPathDB" id="FungiDB:FOXG_18053"/>
<reference evidence="1" key="1">
    <citation type="submission" date="2007-04" db="EMBL/GenBank/DDBJ databases">
        <authorList>
            <consortium name="The Broad Institute Genome Sequencing Platform"/>
            <person name="Birren B."/>
            <person name="Lander E."/>
            <person name="Galagan J."/>
            <person name="Nusbaum C."/>
            <person name="Devon K."/>
            <person name="Ma L.-J."/>
            <person name="Jaffe D."/>
            <person name="Butler J."/>
            <person name="Alvarez P."/>
            <person name="Gnerre S."/>
            <person name="Grabherr M."/>
            <person name="Kleber M."/>
            <person name="Mauceli E."/>
            <person name="Brockman W."/>
            <person name="MacCallum I.A."/>
            <person name="Young S."/>
            <person name="LaButti K."/>
            <person name="DeCaprio D."/>
            <person name="Crawford M."/>
            <person name="Koehrsen M."/>
            <person name="Engels R."/>
            <person name="Montgomery P."/>
            <person name="Pearson M."/>
            <person name="Howarth C."/>
            <person name="Larson L."/>
            <person name="White J."/>
            <person name="O'Leary S."/>
            <person name="Kodira C."/>
            <person name="Zeng Q."/>
            <person name="Yandava C."/>
            <person name="Alvarado L."/>
            <person name="Kistler C."/>
            <person name="Shim W.-B."/>
            <person name="Kang S."/>
            <person name="Woloshuk C."/>
        </authorList>
    </citation>
    <scope>NUCLEOTIDE SEQUENCE</scope>
    <source>
        <strain evidence="1">4287</strain>
    </source>
</reference>